<dbReference type="Gene3D" id="3.90.226.10">
    <property type="entry name" value="2-enoyl-CoA Hydratase, Chain A, domain 1"/>
    <property type="match status" value="1"/>
</dbReference>
<evidence type="ECO:0000256" key="5">
    <source>
        <dbReference type="RuleBase" id="RU004404"/>
    </source>
</evidence>
<dbReference type="SMART" id="SM00228">
    <property type="entry name" value="PDZ"/>
    <property type="match status" value="1"/>
</dbReference>
<feature type="domain" description="PDZ" evidence="8">
    <location>
        <begin position="102"/>
        <end position="170"/>
    </location>
</feature>
<dbReference type="Pfam" id="PF13180">
    <property type="entry name" value="PDZ_2"/>
    <property type="match status" value="1"/>
</dbReference>
<dbReference type="InParanoid" id="A0A7X0JPE2"/>
<keyword evidence="7" id="KW-0732">Signal</keyword>
<dbReference type="InterPro" id="IPR001478">
    <property type="entry name" value="PDZ"/>
</dbReference>
<gene>
    <name evidence="9" type="ORF">HNR48_000146</name>
</gene>
<evidence type="ECO:0000313" key="10">
    <source>
        <dbReference type="Proteomes" id="UP000528457"/>
    </source>
</evidence>
<dbReference type="Pfam" id="PF03572">
    <property type="entry name" value="Peptidase_S41"/>
    <property type="match status" value="1"/>
</dbReference>
<dbReference type="SUPFAM" id="SSF52096">
    <property type="entry name" value="ClpP/crotonase"/>
    <property type="match status" value="1"/>
</dbReference>
<dbReference type="EC" id="3.4.21.102" evidence="9"/>
<dbReference type="PROSITE" id="PS50106">
    <property type="entry name" value="PDZ"/>
    <property type="match status" value="1"/>
</dbReference>
<evidence type="ECO:0000256" key="7">
    <source>
        <dbReference type="SAM" id="SignalP"/>
    </source>
</evidence>
<evidence type="ECO:0000256" key="2">
    <source>
        <dbReference type="ARBA" id="ARBA00022670"/>
    </source>
</evidence>
<dbReference type="CDD" id="cd07560">
    <property type="entry name" value="Peptidase_S41_CPP"/>
    <property type="match status" value="1"/>
</dbReference>
<dbReference type="InterPro" id="IPR029045">
    <property type="entry name" value="ClpP/crotonase-like_dom_sf"/>
</dbReference>
<name>A0A7X0JPE2_9GAMM</name>
<evidence type="ECO:0000256" key="6">
    <source>
        <dbReference type="SAM" id="MobiDB-lite"/>
    </source>
</evidence>
<dbReference type="AlphaFoldDB" id="A0A7X0JPE2"/>
<organism evidence="9 10">
    <name type="scientific">Pseudoteredinibacter isoporae</name>
    <dbReference type="NCBI Taxonomy" id="570281"/>
    <lineage>
        <taxon>Bacteria</taxon>
        <taxon>Pseudomonadati</taxon>
        <taxon>Pseudomonadota</taxon>
        <taxon>Gammaproteobacteria</taxon>
        <taxon>Cellvibrionales</taxon>
        <taxon>Cellvibrionaceae</taxon>
        <taxon>Pseudoteredinibacter</taxon>
    </lineage>
</organism>
<dbReference type="SUPFAM" id="SSF50156">
    <property type="entry name" value="PDZ domain-like"/>
    <property type="match status" value="1"/>
</dbReference>
<dbReference type="InterPro" id="IPR004447">
    <property type="entry name" value="Peptidase_S41A"/>
</dbReference>
<evidence type="ECO:0000256" key="4">
    <source>
        <dbReference type="ARBA" id="ARBA00022825"/>
    </source>
</evidence>
<dbReference type="InterPro" id="IPR005151">
    <property type="entry name" value="Tail-specific_protease"/>
</dbReference>
<dbReference type="PANTHER" id="PTHR32060:SF30">
    <property type="entry name" value="CARBOXY-TERMINAL PROCESSING PROTEASE CTPA"/>
    <property type="match status" value="1"/>
</dbReference>
<dbReference type="Gene3D" id="3.30.750.44">
    <property type="match status" value="1"/>
</dbReference>
<proteinExistence type="inferred from homology"/>
<dbReference type="FunFam" id="3.90.226.10:FF:000029">
    <property type="entry name" value="Peptidase, S41 family"/>
    <property type="match status" value="1"/>
</dbReference>
<accession>A0A7X0JPE2</accession>
<dbReference type="InterPro" id="IPR036034">
    <property type="entry name" value="PDZ_sf"/>
</dbReference>
<dbReference type="Pfam" id="PF22694">
    <property type="entry name" value="CtpB_N-like"/>
    <property type="match status" value="1"/>
</dbReference>
<comment type="caution">
    <text evidence="9">The sequence shown here is derived from an EMBL/GenBank/DDBJ whole genome shotgun (WGS) entry which is preliminary data.</text>
</comment>
<dbReference type="GO" id="GO:0030288">
    <property type="term" value="C:outer membrane-bounded periplasmic space"/>
    <property type="evidence" value="ECO:0007669"/>
    <property type="project" value="TreeGrafter"/>
</dbReference>
<keyword evidence="4 5" id="KW-0720">Serine protease</keyword>
<keyword evidence="3 5" id="KW-0378">Hydrolase</keyword>
<evidence type="ECO:0000256" key="1">
    <source>
        <dbReference type="ARBA" id="ARBA00009179"/>
    </source>
</evidence>
<dbReference type="GO" id="GO:0007165">
    <property type="term" value="P:signal transduction"/>
    <property type="evidence" value="ECO:0007669"/>
    <property type="project" value="TreeGrafter"/>
</dbReference>
<dbReference type="PANTHER" id="PTHR32060">
    <property type="entry name" value="TAIL-SPECIFIC PROTEASE"/>
    <property type="match status" value="1"/>
</dbReference>
<evidence type="ECO:0000259" key="8">
    <source>
        <dbReference type="PROSITE" id="PS50106"/>
    </source>
</evidence>
<keyword evidence="2 5" id="KW-0645">Protease</keyword>
<dbReference type="Gene3D" id="2.30.42.10">
    <property type="match status" value="1"/>
</dbReference>
<comment type="similarity">
    <text evidence="1 5">Belongs to the peptidase S41A family.</text>
</comment>
<evidence type="ECO:0000313" key="9">
    <source>
        <dbReference type="EMBL" id="MBB6519868.1"/>
    </source>
</evidence>
<dbReference type="NCBIfam" id="TIGR00225">
    <property type="entry name" value="prc"/>
    <property type="match status" value="1"/>
</dbReference>
<feature type="compositionally biased region" description="Low complexity" evidence="6">
    <location>
        <begin position="28"/>
        <end position="44"/>
    </location>
</feature>
<feature type="signal peptide" evidence="7">
    <location>
        <begin position="1"/>
        <end position="24"/>
    </location>
</feature>
<feature type="region of interest" description="Disordered" evidence="6">
    <location>
        <begin position="395"/>
        <end position="418"/>
    </location>
</feature>
<reference evidence="9 10" key="1">
    <citation type="submission" date="2020-08" db="EMBL/GenBank/DDBJ databases">
        <title>Genomic Encyclopedia of Type Strains, Phase IV (KMG-IV): sequencing the most valuable type-strain genomes for metagenomic binning, comparative biology and taxonomic classification.</title>
        <authorList>
            <person name="Goeker M."/>
        </authorList>
    </citation>
    <scope>NUCLEOTIDE SEQUENCE [LARGE SCALE GENOMIC DNA]</scope>
    <source>
        <strain evidence="9 10">DSM 22368</strain>
    </source>
</reference>
<protein>
    <submittedName>
        <fullName evidence="9">Carboxyl-terminal processing protease</fullName>
        <ecNumber evidence="9">3.4.21.102</ecNumber>
    </submittedName>
</protein>
<feature type="chain" id="PRO_5030950316" evidence="7">
    <location>
        <begin position="25"/>
        <end position="447"/>
    </location>
</feature>
<dbReference type="Proteomes" id="UP000528457">
    <property type="component" value="Unassembled WGS sequence"/>
</dbReference>
<feature type="region of interest" description="Disordered" evidence="6">
    <location>
        <begin position="28"/>
        <end position="48"/>
    </location>
</feature>
<dbReference type="FunFam" id="2.30.42.10:FF:000063">
    <property type="entry name" value="Peptidase, S41 family"/>
    <property type="match status" value="1"/>
</dbReference>
<dbReference type="GO" id="GO:0004252">
    <property type="term" value="F:serine-type endopeptidase activity"/>
    <property type="evidence" value="ECO:0007669"/>
    <property type="project" value="UniProtKB-EC"/>
</dbReference>
<dbReference type="CDD" id="cd06782">
    <property type="entry name" value="cpPDZ_CPP-like"/>
    <property type="match status" value="1"/>
</dbReference>
<dbReference type="GO" id="GO:0006508">
    <property type="term" value="P:proteolysis"/>
    <property type="evidence" value="ECO:0007669"/>
    <property type="project" value="UniProtKB-KW"/>
</dbReference>
<dbReference type="EMBL" id="JACHHT010000001">
    <property type="protein sequence ID" value="MBB6519868.1"/>
    <property type="molecule type" value="Genomic_DNA"/>
</dbReference>
<dbReference type="InterPro" id="IPR055210">
    <property type="entry name" value="CtpA/B_N"/>
</dbReference>
<dbReference type="SMART" id="SM00245">
    <property type="entry name" value="TSPc"/>
    <property type="match status" value="1"/>
</dbReference>
<keyword evidence="10" id="KW-1185">Reference proteome</keyword>
<sequence length="447" mass="48224">MRPSRLKQISLALCVGLATGISHAQDAASDQNAQQGADQGVAQSNEQGRLPLDDLRTFTRVFEDIRSGYIEEVDDATLFEYAIKGMLSELDPHSTFLDASNFDNLKENTTGQYGGLGIEVGMEDGFVKVISPMDDTPASTAGIEAGDLIVQIDGKSIKGKSLAEAIELMRGEKGSKITLKVMRDGLEKPKDIEIIRDYIKVTSVRSRLLDDHYGLIRIAQFQIPTGKDFVKAIEKLKSEAEPLKGLIIDLRNNPGGVLRASVQVADALMDGGQVVYTEGRIKGANAEFNAEPGDITDGMPVIVLINGGSASASEIVAGALQDHDRAVILGTRSFGKGSVQSVIPISKEKAIKLTTSLYFTPNGRSIQAQGIEPDIEVERARLTAIKPRARITEADLSGHLGNANGGEESGAAERKRRQDNGRKLLERDNQLYEALNILKGLSLLSKK</sequence>
<evidence type="ECO:0000256" key="3">
    <source>
        <dbReference type="ARBA" id="ARBA00022801"/>
    </source>
</evidence>
<dbReference type="RefSeq" id="WP_166852884.1">
    <property type="nucleotide sequence ID" value="NZ_JAAONY010000001.1"/>
</dbReference>